<dbReference type="Proteomes" id="UP000504602">
    <property type="component" value="Unplaced"/>
</dbReference>
<dbReference type="PRINTS" id="PR02008">
    <property type="entry name" value="RCMTFAMILY"/>
</dbReference>
<protein>
    <recommendedName>
        <fullName evidence="3">tRNA (cytosine(34)-C(5))-methyltransferase</fullName>
        <ecNumber evidence="3">2.1.1.203</ecNumber>
    </recommendedName>
    <alternativeName>
        <fullName evidence="12">NOL1/NOP2/Sun domain family member 2</fullName>
    </alternativeName>
    <alternativeName>
        <fullName evidence="13">mRNA cytosine C(5)-methyltransferase</fullName>
    </alternativeName>
    <alternativeName>
        <fullName evidence="11">tRNA cytosine C(5)-methyltransferase</fullName>
    </alternativeName>
</protein>
<dbReference type="GeneID" id="102039201"/>
<dbReference type="EC" id="2.1.1.203" evidence="3"/>
<feature type="region of interest" description="Disordered" evidence="20">
    <location>
        <begin position="225"/>
        <end position="255"/>
    </location>
</feature>
<dbReference type="InterPro" id="IPR057285">
    <property type="entry name" value="Pre-PUA_NSUN2"/>
</dbReference>
<evidence type="ECO:0000256" key="16">
    <source>
        <dbReference type="ARBA" id="ARBA00049286"/>
    </source>
</evidence>
<evidence type="ECO:0000256" key="4">
    <source>
        <dbReference type="ARBA" id="ARBA00022555"/>
    </source>
</evidence>
<keyword evidence="9 19" id="KW-0694">RNA-binding</keyword>
<feature type="compositionally biased region" description="Basic and acidic residues" evidence="20">
    <location>
        <begin position="575"/>
        <end position="587"/>
    </location>
</feature>
<dbReference type="GO" id="GO:0000049">
    <property type="term" value="F:tRNA binding"/>
    <property type="evidence" value="ECO:0007669"/>
    <property type="project" value="UniProtKB-KW"/>
</dbReference>
<dbReference type="InterPro" id="IPR049560">
    <property type="entry name" value="MeTrfase_RsmB-F_NOP2_cat"/>
</dbReference>
<dbReference type="GO" id="GO:0016428">
    <property type="term" value="F:tRNA (cytidine-5-)-methyltransferase activity"/>
    <property type="evidence" value="ECO:0007669"/>
    <property type="project" value="InterPro"/>
</dbReference>
<dbReference type="InterPro" id="IPR023270">
    <property type="entry name" value="RCMT_NCL1"/>
</dbReference>
<dbReference type="GO" id="GO:0005576">
    <property type="term" value="C:extracellular region"/>
    <property type="evidence" value="ECO:0007669"/>
    <property type="project" value="UniProtKB-SubCell"/>
</dbReference>
<evidence type="ECO:0000256" key="17">
    <source>
        <dbReference type="ARBA" id="ARBA00049323"/>
    </source>
</evidence>
<comment type="caution">
    <text evidence="19">Lacks conserved residue(s) required for the propagation of feature annotation.</text>
</comment>
<evidence type="ECO:0000256" key="9">
    <source>
        <dbReference type="ARBA" id="ARBA00022884"/>
    </source>
</evidence>
<dbReference type="Pfam" id="PF25376">
    <property type="entry name" value="Pre-PUA_NSUN2"/>
    <property type="match status" value="1"/>
</dbReference>
<keyword evidence="10" id="KW-0539">Nucleus</keyword>
<evidence type="ECO:0000256" key="18">
    <source>
        <dbReference type="ARBA" id="ARBA00049365"/>
    </source>
</evidence>
<evidence type="ECO:0000256" key="2">
    <source>
        <dbReference type="ARBA" id="ARBA00004550"/>
    </source>
</evidence>
<dbReference type="Pfam" id="PF01189">
    <property type="entry name" value="Methyltr_RsmB-F"/>
    <property type="match status" value="1"/>
</dbReference>
<evidence type="ECO:0000256" key="20">
    <source>
        <dbReference type="SAM" id="MobiDB-lite"/>
    </source>
</evidence>
<evidence type="ECO:0000256" key="7">
    <source>
        <dbReference type="ARBA" id="ARBA00022691"/>
    </source>
</evidence>
<dbReference type="GO" id="GO:0005737">
    <property type="term" value="C:cytoplasm"/>
    <property type="evidence" value="ECO:0007669"/>
    <property type="project" value="TreeGrafter"/>
</dbReference>
<sequence length="587" mass="66895">MPQSLSWYPEELAWHTNLSRKILRKSPQLEKFHQFLVSETECGNISRQEAVSMIPPLLLNVSPHHKILDMCAAPGSKTAQLIEMLHADMNVPFPSGFVIANDVDNKRCYLLVHQAKRLNSPCIMVVNHDASSIPNLQIDVDGRKEILFYDRILCDVPCSGDGTMRKNIDVPSNRQTQIRPTMFPVKDEEKLKAMNLERCLRILPHHQNTGGFFVAVLIKKSPMPWNKRQPKVHQKLPQRTGDAEVTAANSGNGSDCIIEEPTLAENEESKKMQELQNLDTEQSKKEGVCGPPPSKKMKLFGFKEDPFVFLPEDDPLFIPIQKFYALDPSFPKMNLLTRTQEGKKRQLYMVSKELRNVLLNNSEKMKVINTGIKVWSRNSDGEQFGCAFRLAQEGIYTLYPFIHARIINVCIEDVKILLTQENPFLSKFSSETQKKVKDMAMGSIVLKYDPDPEKPHDLQCPIVLCGWQGKTSLRAFVPKNERLHYLRMMGVEVFKAKRKEEDLEDKTEGEVQHRLVQTEERMDVEDKEHDLVPKMEAEIGEESSQSPVKSSAMEIENKIEDLDQSSKNANSHVSQEAKDTDASNVKD</sequence>
<keyword evidence="4" id="KW-0820">tRNA-binding</keyword>
<dbReference type="InterPro" id="IPR023267">
    <property type="entry name" value="RCMT"/>
</dbReference>
<comment type="catalytic activity">
    <reaction evidence="14">
        <text>cytidine(49) in tRNA + S-adenosyl-L-methionine = 5-methylcytidine(49) in tRNA + S-adenosyl-L-homocysteine + H(+)</text>
        <dbReference type="Rhea" id="RHEA:42952"/>
        <dbReference type="Rhea" id="RHEA-COMP:10294"/>
        <dbReference type="Rhea" id="RHEA-COMP:10385"/>
        <dbReference type="ChEBI" id="CHEBI:15378"/>
        <dbReference type="ChEBI" id="CHEBI:57856"/>
        <dbReference type="ChEBI" id="CHEBI:59789"/>
        <dbReference type="ChEBI" id="CHEBI:74483"/>
        <dbReference type="ChEBI" id="CHEBI:82748"/>
    </reaction>
    <physiologicalReaction direction="left-to-right" evidence="14">
        <dbReference type="Rhea" id="RHEA:42953"/>
    </physiologicalReaction>
</comment>
<dbReference type="InterPro" id="IPR001678">
    <property type="entry name" value="MeTrfase_RsmB-F_NOP2_dom"/>
</dbReference>
<dbReference type="SUPFAM" id="SSF53335">
    <property type="entry name" value="S-adenosyl-L-methionine-dependent methyltransferases"/>
    <property type="match status" value="1"/>
</dbReference>
<feature type="binding site" evidence="19">
    <location>
        <position position="102"/>
    </location>
    <ligand>
        <name>S-adenosyl-L-methionine</name>
        <dbReference type="ChEBI" id="CHEBI:59789"/>
    </ligand>
</feature>
<reference evidence="23" key="1">
    <citation type="submission" date="2025-08" db="UniProtKB">
        <authorList>
            <consortium name="RefSeq"/>
        </authorList>
    </citation>
    <scope>IDENTIFICATION</scope>
</reference>
<comment type="similarity">
    <text evidence="19">Belongs to the class I-like SAM-binding methyltransferase superfamily. RsmB/NOP family.</text>
</comment>
<dbReference type="InterPro" id="IPR057286">
    <property type="entry name" value="PUA_NSUN2"/>
</dbReference>
<keyword evidence="22" id="KW-1185">Reference proteome</keyword>
<comment type="catalytic activity">
    <reaction evidence="16">
        <text>cytidine(34) in tRNA precursor + S-adenosyl-L-methionine = 5-methylcytidine(34) in tRNA precursor + S-adenosyl-L-homocysteine + H(+)</text>
        <dbReference type="Rhea" id="RHEA:42940"/>
        <dbReference type="Rhea" id="RHEA-COMP:10291"/>
        <dbReference type="Rhea" id="RHEA-COMP:10295"/>
        <dbReference type="ChEBI" id="CHEBI:15378"/>
        <dbReference type="ChEBI" id="CHEBI:57856"/>
        <dbReference type="ChEBI" id="CHEBI:59789"/>
        <dbReference type="ChEBI" id="CHEBI:74483"/>
        <dbReference type="ChEBI" id="CHEBI:82748"/>
        <dbReference type="EC" id="2.1.1.203"/>
    </reaction>
    <physiologicalReaction direction="left-to-right" evidence="16">
        <dbReference type="Rhea" id="RHEA:42941"/>
    </physiologicalReaction>
</comment>
<keyword evidence="5 19" id="KW-0489">Methyltransferase</keyword>
<evidence type="ECO:0000256" key="5">
    <source>
        <dbReference type="ARBA" id="ARBA00022603"/>
    </source>
</evidence>
<keyword evidence="7 19" id="KW-0949">S-adenosyl-L-methionine</keyword>
<dbReference type="PROSITE" id="PS51686">
    <property type="entry name" value="SAM_MT_RSMB_NOP"/>
    <property type="match status" value="1"/>
</dbReference>
<name>A0A8N5EZ50_GEOFO</name>
<evidence type="ECO:0000256" key="10">
    <source>
        <dbReference type="ARBA" id="ARBA00023242"/>
    </source>
</evidence>
<dbReference type="GO" id="GO:0005634">
    <property type="term" value="C:nucleus"/>
    <property type="evidence" value="ECO:0007669"/>
    <property type="project" value="UniProtKB-SubCell"/>
</dbReference>
<evidence type="ECO:0000256" key="6">
    <source>
        <dbReference type="ARBA" id="ARBA00022679"/>
    </source>
</evidence>
<dbReference type="RefSeq" id="XP_030918627.1">
    <property type="nucleotide sequence ID" value="XM_031062767.1"/>
</dbReference>
<evidence type="ECO:0000256" key="8">
    <source>
        <dbReference type="ARBA" id="ARBA00022694"/>
    </source>
</evidence>
<proteinExistence type="inferred from homology"/>
<dbReference type="Gene3D" id="3.40.50.150">
    <property type="entry name" value="Vaccinia Virus protein VP39"/>
    <property type="match status" value="2"/>
</dbReference>
<feature type="compositionally biased region" description="Polar residues" evidence="20">
    <location>
        <begin position="565"/>
        <end position="574"/>
    </location>
</feature>
<feature type="domain" description="SAM-dependent MTase RsmB/NOP-type" evidence="21">
    <location>
        <begin position="1"/>
        <end position="278"/>
    </location>
</feature>
<organism evidence="22 23">
    <name type="scientific">Geospiza fortis</name>
    <name type="common">Medium ground-finch</name>
    <dbReference type="NCBI Taxonomy" id="48883"/>
    <lineage>
        <taxon>Eukaryota</taxon>
        <taxon>Metazoa</taxon>
        <taxon>Chordata</taxon>
        <taxon>Craniata</taxon>
        <taxon>Vertebrata</taxon>
        <taxon>Euteleostomi</taxon>
        <taxon>Archelosauria</taxon>
        <taxon>Archosauria</taxon>
        <taxon>Dinosauria</taxon>
        <taxon>Saurischia</taxon>
        <taxon>Theropoda</taxon>
        <taxon>Coelurosauria</taxon>
        <taxon>Aves</taxon>
        <taxon>Neognathae</taxon>
        <taxon>Neoaves</taxon>
        <taxon>Telluraves</taxon>
        <taxon>Australaves</taxon>
        <taxon>Passeriformes</taxon>
        <taxon>Thraupidae</taxon>
        <taxon>Geospiza</taxon>
    </lineage>
</organism>
<dbReference type="CTD" id="54888"/>
<dbReference type="PRINTS" id="PR02011">
    <property type="entry name" value="RCMTNCL1"/>
</dbReference>
<evidence type="ECO:0000256" key="14">
    <source>
        <dbReference type="ARBA" id="ARBA00048755"/>
    </source>
</evidence>
<feature type="binding site" evidence="19">
    <location>
        <position position="129"/>
    </location>
    <ligand>
        <name>S-adenosyl-L-methionine</name>
        <dbReference type="ChEBI" id="CHEBI:59789"/>
    </ligand>
</feature>
<accession>A0A8N5EZ50</accession>
<dbReference type="Pfam" id="PF25378">
    <property type="entry name" value="PUA_NSUN2"/>
    <property type="match status" value="1"/>
</dbReference>
<feature type="binding site" evidence="19">
    <location>
        <position position="155"/>
    </location>
    <ligand>
        <name>S-adenosyl-L-methionine</name>
        <dbReference type="ChEBI" id="CHEBI:59789"/>
    </ligand>
</feature>
<evidence type="ECO:0000313" key="22">
    <source>
        <dbReference type="Proteomes" id="UP000504602"/>
    </source>
</evidence>
<comment type="catalytic activity">
    <reaction evidence="17">
        <text>cytidine(48) in tRNA + S-adenosyl-L-methionine = 5-methylcytidine(48) in tRNA + S-adenosyl-L-homocysteine + H(+)</text>
        <dbReference type="Rhea" id="RHEA:42948"/>
        <dbReference type="Rhea" id="RHEA-COMP:10293"/>
        <dbReference type="Rhea" id="RHEA-COMP:10297"/>
        <dbReference type="ChEBI" id="CHEBI:15378"/>
        <dbReference type="ChEBI" id="CHEBI:57856"/>
        <dbReference type="ChEBI" id="CHEBI:59789"/>
        <dbReference type="ChEBI" id="CHEBI:74483"/>
        <dbReference type="ChEBI" id="CHEBI:82748"/>
    </reaction>
    <physiologicalReaction direction="left-to-right" evidence="17">
        <dbReference type="Rhea" id="RHEA:42949"/>
    </physiologicalReaction>
</comment>
<evidence type="ECO:0000259" key="21">
    <source>
        <dbReference type="PROSITE" id="PS51686"/>
    </source>
</evidence>
<evidence type="ECO:0000313" key="23">
    <source>
        <dbReference type="RefSeq" id="XP_030918627.1"/>
    </source>
</evidence>
<dbReference type="PANTHER" id="PTHR22808">
    <property type="entry name" value="NCL1 YEAST -RELATED NOL1/NOP2/FMU SUN DOMAIN-CONTAINING"/>
    <property type="match status" value="1"/>
</dbReference>
<feature type="compositionally biased region" description="Basic and acidic residues" evidence="20">
    <location>
        <begin position="520"/>
        <end position="537"/>
    </location>
</feature>
<evidence type="ECO:0000256" key="15">
    <source>
        <dbReference type="ARBA" id="ARBA00048936"/>
    </source>
</evidence>
<evidence type="ECO:0000256" key="1">
    <source>
        <dbReference type="ARBA" id="ARBA00004123"/>
    </source>
</evidence>
<evidence type="ECO:0000256" key="13">
    <source>
        <dbReference type="ARBA" id="ARBA00032819"/>
    </source>
</evidence>
<keyword evidence="8" id="KW-0819">tRNA processing</keyword>
<dbReference type="AlphaFoldDB" id="A0A8N5EZ50"/>
<feature type="region of interest" description="Disordered" evidence="20">
    <location>
        <begin position="520"/>
        <end position="587"/>
    </location>
</feature>
<evidence type="ECO:0000256" key="11">
    <source>
        <dbReference type="ARBA" id="ARBA00032179"/>
    </source>
</evidence>
<gene>
    <name evidence="23" type="primary">NSUN2</name>
</gene>
<evidence type="ECO:0000256" key="12">
    <source>
        <dbReference type="ARBA" id="ARBA00032770"/>
    </source>
</evidence>
<dbReference type="GO" id="GO:0030488">
    <property type="term" value="P:tRNA methylation"/>
    <property type="evidence" value="ECO:0007669"/>
    <property type="project" value="TreeGrafter"/>
</dbReference>
<evidence type="ECO:0000256" key="19">
    <source>
        <dbReference type="PROSITE-ProRule" id="PRU01023"/>
    </source>
</evidence>
<dbReference type="InterPro" id="IPR029063">
    <property type="entry name" value="SAM-dependent_MTases_sf"/>
</dbReference>
<comment type="catalytic activity">
    <reaction evidence="15">
        <text>cytidine(50) in tRNA + S-adenosyl-L-methionine = 5-methylcytidine(50) in tRNA + S-adenosyl-L-homocysteine + H(+)</text>
        <dbReference type="Rhea" id="RHEA:61488"/>
        <dbReference type="Rhea" id="RHEA-COMP:15838"/>
        <dbReference type="Rhea" id="RHEA-COMP:15839"/>
        <dbReference type="ChEBI" id="CHEBI:15378"/>
        <dbReference type="ChEBI" id="CHEBI:57856"/>
        <dbReference type="ChEBI" id="CHEBI:59789"/>
        <dbReference type="ChEBI" id="CHEBI:74483"/>
        <dbReference type="ChEBI" id="CHEBI:82748"/>
    </reaction>
    <physiologicalReaction direction="left-to-right" evidence="15">
        <dbReference type="Rhea" id="RHEA:61489"/>
    </physiologicalReaction>
</comment>
<dbReference type="PANTHER" id="PTHR22808:SF1">
    <property type="entry name" value="RNA CYTOSINE-C(5)-METHYLTRANSFERASE NSUN2-RELATED"/>
    <property type="match status" value="1"/>
</dbReference>
<keyword evidence="6 19" id="KW-0808">Transferase</keyword>
<feature type="binding site" evidence="19">
    <location>
        <begin position="71"/>
        <end position="77"/>
    </location>
    <ligand>
        <name>S-adenosyl-L-methionine</name>
        <dbReference type="ChEBI" id="CHEBI:59789"/>
    </ligand>
</feature>
<evidence type="ECO:0000256" key="3">
    <source>
        <dbReference type="ARBA" id="ARBA00012629"/>
    </source>
</evidence>
<comment type="subcellular location">
    <subcellularLocation>
        <location evidence="1">Nucleus</location>
    </subcellularLocation>
    <subcellularLocation>
        <location evidence="2">Secreted</location>
        <location evidence="2">Extracellular exosome</location>
    </subcellularLocation>
</comment>
<comment type="catalytic activity">
    <reaction evidence="18">
        <text>a cytidine in mRNA + S-adenosyl-L-methionine = a 5-methylcytidine in mRNA + S-adenosyl-L-homocysteine + H(+)</text>
        <dbReference type="Rhea" id="RHEA:61464"/>
        <dbReference type="Rhea" id="RHEA-COMP:15145"/>
        <dbReference type="Rhea" id="RHEA-COMP:15826"/>
        <dbReference type="ChEBI" id="CHEBI:15378"/>
        <dbReference type="ChEBI" id="CHEBI:57856"/>
        <dbReference type="ChEBI" id="CHEBI:59789"/>
        <dbReference type="ChEBI" id="CHEBI:74483"/>
        <dbReference type="ChEBI" id="CHEBI:82748"/>
    </reaction>
    <physiologicalReaction direction="left-to-right" evidence="18">
        <dbReference type="Rhea" id="RHEA:61465"/>
    </physiologicalReaction>
</comment>